<dbReference type="InterPro" id="IPR000209">
    <property type="entry name" value="Peptidase_S8/S53_dom"/>
</dbReference>
<comment type="caution">
    <text evidence="7">The sequence shown here is derived from an EMBL/GenBank/DDBJ whole genome shotgun (WGS) entry which is preliminary data.</text>
</comment>
<evidence type="ECO:0000259" key="6">
    <source>
        <dbReference type="Pfam" id="PF00082"/>
    </source>
</evidence>
<feature type="region of interest" description="Disordered" evidence="5">
    <location>
        <begin position="1"/>
        <end position="51"/>
    </location>
</feature>
<evidence type="ECO:0000256" key="3">
    <source>
        <dbReference type="ARBA" id="ARBA00022825"/>
    </source>
</evidence>
<evidence type="ECO:0000256" key="4">
    <source>
        <dbReference type="SAM" id="Coils"/>
    </source>
</evidence>
<evidence type="ECO:0000256" key="2">
    <source>
        <dbReference type="ARBA" id="ARBA00022801"/>
    </source>
</evidence>
<evidence type="ECO:0000313" key="8">
    <source>
        <dbReference type="Proteomes" id="UP001583177"/>
    </source>
</evidence>
<evidence type="ECO:0000256" key="5">
    <source>
        <dbReference type="SAM" id="MobiDB-lite"/>
    </source>
</evidence>
<keyword evidence="3" id="KW-0720">Serine protease</keyword>
<dbReference type="InterPro" id="IPR015500">
    <property type="entry name" value="Peptidase_S8_subtilisin-rel"/>
</dbReference>
<organism evidence="7 8">
    <name type="scientific">Diaporthe australafricana</name>
    <dbReference type="NCBI Taxonomy" id="127596"/>
    <lineage>
        <taxon>Eukaryota</taxon>
        <taxon>Fungi</taxon>
        <taxon>Dikarya</taxon>
        <taxon>Ascomycota</taxon>
        <taxon>Pezizomycotina</taxon>
        <taxon>Sordariomycetes</taxon>
        <taxon>Sordariomycetidae</taxon>
        <taxon>Diaporthales</taxon>
        <taxon>Diaporthaceae</taxon>
        <taxon>Diaporthe</taxon>
    </lineage>
</organism>
<evidence type="ECO:0000256" key="1">
    <source>
        <dbReference type="ARBA" id="ARBA00022670"/>
    </source>
</evidence>
<keyword evidence="8" id="KW-1185">Reference proteome</keyword>
<feature type="coiled-coil region" evidence="4">
    <location>
        <begin position="369"/>
        <end position="396"/>
    </location>
</feature>
<dbReference type="InterPro" id="IPR036852">
    <property type="entry name" value="Peptidase_S8/S53_dom_sf"/>
</dbReference>
<gene>
    <name evidence="7" type="ORF">Daus18300_011205</name>
</gene>
<dbReference type="Gene3D" id="3.40.50.200">
    <property type="entry name" value="Peptidase S8/S53 domain"/>
    <property type="match status" value="1"/>
</dbReference>
<feature type="compositionally biased region" description="Basic and acidic residues" evidence="5">
    <location>
        <begin position="1"/>
        <end position="11"/>
    </location>
</feature>
<dbReference type="EMBL" id="JAWRVE010000133">
    <property type="protein sequence ID" value="KAL1855204.1"/>
    <property type="molecule type" value="Genomic_DNA"/>
</dbReference>
<accession>A0ABR3W7J3</accession>
<dbReference type="Proteomes" id="UP001583177">
    <property type="component" value="Unassembled WGS sequence"/>
</dbReference>
<evidence type="ECO:0000313" key="7">
    <source>
        <dbReference type="EMBL" id="KAL1855204.1"/>
    </source>
</evidence>
<keyword evidence="4" id="KW-0175">Coiled coil</keyword>
<dbReference type="SUPFAM" id="SSF52743">
    <property type="entry name" value="Subtilisin-like"/>
    <property type="match status" value="1"/>
</dbReference>
<keyword evidence="1" id="KW-0645">Protease</keyword>
<protein>
    <recommendedName>
        <fullName evidence="6">Peptidase S8/S53 domain-containing protein</fullName>
    </recommendedName>
</protein>
<feature type="compositionally biased region" description="Polar residues" evidence="5">
    <location>
        <begin position="14"/>
        <end position="25"/>
    </location>
</feature>
<proteinExistence type="predicted"/>
<sequence length="998" mass="112538">MTEPNSIERRPTLTRLQSARESSLSAKEALRSLAENNDAHPERSKWLKKLGNGSSYNARNLRKKRDEVTSQHEDLAWDFYNRGAKITQKQILNHLAKDDSGGKPPVYRLDDLLAFGDSGQSILHIVLEFNTYQTKHDDSDNRGEKFTFDVSKVKPFITFLLQLHPKLPIMTEKISNSVPPLFGILSTEIDPDRESTGTPAPVLGVTQKEEIVQFLCDTPDPKNNPDGVHSAEAIKSLAIRVFSKSQESDKGRLAVHVAIENHIRFSEELVKALCSISSQNGNQNTSSCLTSRDRDGKTCLHSALTRPFSLAKIQWAKRLACLVPSVLQVEALCPSSEIPAGGPKPKLKTPLQHFADQLKAKELEGSRKRASADTSSTELRKELEELENDLNRQCLVNFDAEVCKGIMYSGGNTRQVFLTLEDDRVSWELLDQQNNHYTLGKTLRSVYISPSVIIEWDNASANIHKEAKDWECAGNIEFYLIFGWLSKRQVSKVIEVVVYDFETNERKSHSDQAIAKCLQGFKVEIWDWKRMDIPTHIIFEACKDHVRTLYLYCSGLKAVLESWASVTGLVRLEKLETVTVEVHQGLESAKTIDRYIADFKKDLKSMFRKRPIDIHCKRMPGSGRHGAGGGLVAPKRKGESEHGYREQEWLKCMDDFADFMQYFTKVPSENRTKVAIIDDGVKTSYEQLNNNVGCGWQQPAVIKFDKSGKELPRQREFLRDYNSSYTGHGTAIAWYIRRVCPDVELHIAKLQPDGVRTGDTGNLQVTFSTESASKAIKWAVEQRVHIICMSWAIDEMDENARKRLREAVTEAADEGILLFCANPDRGTSTSENKTYPYYENSTRVFCIGAADQDGKRWSKIPSNDNSCNYLFPGVELGIPVIDTAKTKMGKPAEDWRKHSGSSLACALATGLAAMILHCARVSKSESADDTWKWLKTRNGMDSAFKAINDDENTEGKWLVVQRIFGKVAEQRSGDEESMAMALEDRVMLELVRKRPRKV</sequence>
<dbReference type="Pfam" id="PF00082">
    <property type="entry name" value="Peptidase_S8"/>
    <property type="match status" value="1"/>
</dbReference>
<feature type="domain" description="Peptidase S8/S53" evidence="6">
    <location>
        <begin position="671"/>
        <end position="917"/>
    </location>
</feature>
<reference evidence="7 8" key="1">
    <citation type="journal article" date="2024" name="IMA Fungus">
        <title>IMA Genome - F19 : A genome assembly and annotation guide to empower mycologists, including annotated draft genome sequences of Ceratocystis pirilliformis, Diaporthe australafricana, Fusarium ophioides, Paecilomyces lecythidis, and Sporothrix stenoceras.</title>
        <authorList>
            <person name="Aylward J."/>
            <person name="Wilson A.M."/>
            <person name="Visagie C.M."/>
            <person name="Spraker J."/>
            <person name="Barnes I."/>
            <person name="Buitendag C."/>
            <person name="Ceriani C."/>
            <person name="Del Mar Angel L."/>
            <person name="du Plessis D."/>
            <person name="Fuchs T."/>
            <person name="Gasser K."/>
            <person name="Kramer D."/>
            <person name="Li W."/>
            <person name="Munsamy K."/>
            <person name="Piso A."/>
            <person name="Price J.L."/>
            <person name="Sonnekus B."/>
            <person name="Thomas C."/>
            <person name="van der Nest A."/>
            <person name="van Dijk A."/>
            <person name="van Heerden A."/>
            <person name="van Vuuren N."/>
            <person name="Yilmaz N."/>
            <person name="Duong T.A."/>
            <person name="van der Merwe N.A."/>
            <person name="Wingfield M.J."/>
            <person name="Wingfield B.D."/>
        </authorList>
    </citation>
    <scope>NUCLEOTIDE SEQUENCE [LARGE SCALE GENOMIC DNA]</scope>
    <source>
        <strain evidence="7 8">CMW 18300</strain>
    </source>
</reference>
<name>A0ABR3W7J3_9PEZI</name>
<dbReference type="PRINTS" id="PR00723">
    <property type="entry name" value="SUBTILISIN"/>
</dbReference>
<keyword evidence="2" id="KW-0378">Hydrolase</keyword>